<dbReference type="Proteomes" id="UP001201812">
    <property type="component" value="Unassembled WGS sequence"/>
</dbReference>
<keyword evidence="14" id="KW-1185">Reference proteome</keyword>
<evidence type="ECO:0000256" key="7">
    <source>
        <dbReference type="ARBA" id="ARBA00023125"/>
    </source>
</evidence>
<evidence type="ECO:0000256" key="10">
    <source>
        <dbReference type="PROSITE-ProRule" id="PRU00042"/>
    </source>
</evidence>
<keyword evidence="5" id="KW-0862">Zinc</keyword>
<dbReference type="GO" id="GO:0008270">
    <property type="term" value="F:zinc ion binding"/>
    <property type="evidence" value="ECO:0007669"/>
    <property type="project" value="UniProtKB-KW"/>
</dbReference>
<feature type="domain" description="C2H2-type" evidence="12">
    <location>
        <begin position="369"/>
        <end position="396"/>
    </location>
</feature>
<dbReference type="InterPro" id="IPR013087">
    <property type="entry name" value="Znf_C2H2_type"/>
</dbReference>
<evidence type="ECO:0000256" key="8">
    <source>
        <dbReference type="ARBA" id="ARBA00023163"/>
    </source>
</evidence>
<dbReference type="SUPFAM" id="SSF57667">
    <property type="entry name" value="beta-beta-alpha zinc fingers"/>
    <property type="match status" value="3"/>
</dbReference>
<comment type="caution">
    <text evidence="13">The sequence shown here is derived from an EMBL/GenBank/DDBJ whole genome shotgun (WGS) entry which is preliminary data.</text>
</comment>
<gene>
    <name evidence="13" type="ORF">DdX_08792</name>
</gene>
<accession>A0AAD4N706</accession>
<feature type="domain" description="C2H2-type" evidence="12">
    <location>
        <begin position="257"/>
        <end position="284"/>
    </location>
</feature>
<dbReference type="PROSITE" id="PS50157">
    <property type="entry name" value="ZINC_FINGER_C2H2_2"/>
    <property type="match status" value="5"/>
</dbReference>
<feature type="domain" description="C2H2-type" evidence="12">
    <location>
        <begin position="285"/>
        <end position="312"/>
    </location>
</feature>
<feature type="compositionally biased region" description="Polar residues" evidence="11">
    <location>
        <begin position="177"/>
        <end position="190"/>
    </location>
</feature>
<evidence type="ECO:0000256" key="4">
    <source>
        <dbReference type="ARBA" id="ARBA00022771"/>
    </source>
</evidence>
<feature type="domain" description="C2H2-type" evidence="12">
    <location>
        <begin position="341"/>
        <end position="368"/>
    </location>
</feature>
<dbReference type="PANTHER" id="PTHR23235:SF158">
    <property type="entry name" value="C2H2-TYPE DOMAIN-CONTAINING PROTEIN"/>
    <property type="match status" value="1"/>
</dbReference>
<evidence type="ECO:0000256" key="11">
    <source>
        <dbReference type="SAM" id="MobiDB-lite"/>
    </source>
</evidence>
<dbReference type="PROSITE" id="PS00028">
    <property type="entry name" value="ZINC_FINGER_C2H2_1"/>
    <property type="match status" value="5"/>
</dbReference>
<dbReference type="PANTHER" id="PTHR23235">
    <property type="entry name" value="KRUEPPEL-LIKE TRANSCRIPTION FACTOR"/>
    <property type="match status" value="1"/>
</dbReference>
<dbReference type="SMART" id="SM00355">
    <property type="entry name" value="ZnF_C2H2"/>
    <property type="match status" value="5"/>
</dbReference>
<evidence type="ECO:0000313" key="13">
    <source>
        <dbReference type="EMBL" id="KAI1713909.1"/>
    </source>
</evidence>
<evidence type="ECO:0000256" key="3">
    <source>
        <dbReference type="ARBA" id="ARBA00022737"/>
    </source>
</evidence>
<sequence length="398" mass="43979">MASATSTGSNGPQLSSYSAICPYSTTSFIQGQVVTAKFLSVHHNVLPEGQIPTAPAVHSATPHCPNMNSNSAHPDPSDFYYSSTNINPQNFFAPFDANGHHMTGLDMHQYPPYYPGSAHHEHFLHSTPEIYTTLKLGTFGDGFNADLDMPQAHLDSYWAYRQHQNQRPIPPRHHISTGHTTDMSQNSSGSGIKKHSKFEFGSSPSMICPQATADPVVTGSPLLLVNKRDIGSDVKEFGEIKGEEPVEDQKRKSSKVFSCGSCGKEYCRKSTLKAHMKHHAGPKAFVCQICKKCFSQAANLTAHKRVHTGEKPFSCSICSRPFSQSSSLVTHKRTHTGERPYPCNHCDKAFTDSSTLTKHLRTHTGQKPYSCHLCLMRFSQSGNLHRHMKTHVGETDDK</sequence>
<dbReference type="InterPro" id="IPR036236">
    <property type="entry name" value="Znf_C2H2_sf"/>
</dbReference>
<comment type="subcellular location">
    <subcellularLocation>
        <location evidence="1">Nucleus</location>
    </subcellularLocation>
</comment>
<dbReference type="GO" id="GO:0000978">
    <property type="term" value="F:RNA polymerase II cis-regulatory region sequence-specific DNA binding"/>
    <property type="evidence" value="ECO:0007669"/>
    <property type="project" value="TreeGrafter"/>
</dbReference>
<keyword evidence="9" id="KW-0539">Nucleus</keyword>
<dbReference type="FunFam" id="3.30.160.60:FF:000446">
    <property type="entry name" value="Zinc finger protein"/>
    <property type="match status" value="1"/>
</dbReference>
<dbReference type="GO" id="GO:0000981">
    <property type="term" value="F:DNA-binding transcription factor activity, RNA polymerase II-specific"/>
    <property type="evidence" value="ECO:0007669"/>
    <property type="project" value="TreeGrafter"/>
</dbReference>
<keyword evidence="4 10" id="KW-0863">Zinc-finger</keyword>
<dbReference type="FunFam" id="3.30.160.60:FF:000016">
    <property type="entry name" value="zinc finger protein 37 homolog"/>
    <property type="match status" value="1"/>
</dbReference>
<dbReference type="GO" id="GO:0005634">
    <property type="term" value="C:nucleus"/>
    <property type="evidence" value="ECO:0007669"/>
    <property type="project" value="UniProtKB-SubCell"/>
</dbReference>
<keyword evidence="3" id="KW-0677">Repeat</keyword>
<feature type="region of interest" description="Disordered" evidence="11">
    <location>
        <begin position="167"/>
        <end position="195"/>
    </location>
</feature>
<evidence type="ECO:0000256" key="2">
    <source>
        <dbReference type="ARBA" id="ARBA00022723"/>
    </source>
</evidence>
<dbReference type="EMBL" id="JAKKPZ010000014">
    <property type="protein sequence ID" value="KAI1713909.1"/>
    <property type="molecule type" value="Genomic_DNA"/>
</dbReference>
<evidence type="ECO:0000313" key="14">
    <source>
        <dbReference type="Proteomes" id="UP001201812"/>
    </source>
</evidence>
<feature type="domain" description="C2H2-type" evidence="12">
    <location>
        <begin position="313"/>
        <end position="340"/>
    </location>
</feature>
<evidence type="ECO:0000256" key="1">
    <source>
        <dbReference type="ARBA" id="ARBA00004123"/>
    </source>
</evidence>
<dbReference type="GO" id="GO:0000122">
    <property type="term" value="P:negative regulation of transcription by RNA polymerase II"/>
    <property type="evidence" value="ECO:0007669"/>
    <property type="project" value="UniProtKB-ARBA"/>
</dbReference>
<evidence type="ECO:0000259" key="12">
    <source>
        <dbReference type="PROSITE" id="PS50157"/>
    </source>
</evidence>
<evidence type="ECO:0000256" key="9">
    <source>
        <dbReference type="ARBA" id="ARBA00023242"/>
    </source>
</evidence>
<reference evidence="13" key="1">
    <citation type="submission" date="2022-01" db="EMBL/GenBank/DDBJ databases">
        <title>Genome Sequence Resource for Two Populations of Ditylenchus destructor, the Migratory Endoparasitic Phytonematode.</title>
        <authorList>
            <person name="Zhang H."/>
            <person name="Lin R."/>
            <person name="Xie B."/>
        </authorList>
    </citation>
    <scope>NUCLEOTIDE SEQUENCE</scope>
    <source>
        <strain evidence="13">BazhouSP</strain>
    </source>
</reference>
<evidence type="ECO:0000256" key="5">
    <source>
        <dbReference type="ARBA" id="ARBA00022833"/>
    </source>
</evidence>
<evidence type="ECO:0000256" key="6">
    <source>
        <dbReference type="ARBA" id="ARBA00023015"/>
    </source>
</evidence>
<keyword evidence="8" id="KW-0804">Transcription</keyword>
<name>A0AAD4N706_9BILA</name>
<dbReference type="FunFam" id="3.30.160.60:FF:000512">
    <property type="entry name" value="zinc finger protein 197 isoform X1"/>
    <property type="match status" value="1"/>
</dbReference>
<dbReference type="Pfam" id="PF00096">
    <property type="entry name" value="zf-C2H2"/>
    <property type="match status" value="5"/>
</dbReference>
<protein>
    <submittedName>
        <fullName evidence="13">Zinc-finger double domain-containing protein</fullName>
    </submittedName>
</protein>
<keyword evidence="2" id="KW-0479">Metal-binding</keyword>
<dbReference type="Gene3D" id="3.30.160.60">
    <property type="entry name" value="Classic Zinc Finger"/>
    <property type="match status" value="5"/>
</dbReference>
<dbReference type="FunFam" id="3.30.160.60:FF:000787">
    <property type="entry name" value="Zinc finger protein 784"/>
    <property type="match status" value="1"/>
</dbReference>
<proteinExistence type="predicted"/>
<keyword evidence="7" id="KW-0238">DNA-binding</keyword>
<dbReference type="AlphaFoldDB" id="A0AAD4N706"/>
<keyword evidence="6" id="KW-0805">Transcription regulation</keyword>
<organism evidence="13 14">
    <name type="scientific">Ditylenchus destructor</name>
    <dbReference type="NCBI Taxonomy" id="166010"/>
    <lineage>
        <taxon>Eukaryota</taxon>
        <taxon>Metazoa</taxon>
        <taxon>Ecdysozoa</taxon>
        <taxon>Nematoda</taxon>
        <taxon>Chromadorea</taxon>
        <taxon>Rhabditida</taxon>
        <taxon>Tylenchina</taxon>
        <taxon>Tylenchomorpha</taxon>
        <taxon>Sphaerularioidea</taxon>
        <taxon>Anguinidae</taxon>
        <taxon>Anguininae</taxon>
        <taxon>Ditylenchus</taxon>
    </lineage>
</organism>